<feature type="region of interest" description="Disordered" evidence="1">
    <location>
        <begin position="380"/>
        <end position="420"/>
    </location>
</feature>
<dbReference type="OrthoDB" id="5280838at2759"/>
<dbReference type="PANTHER" id="PTHR38119:SF1">
    <property type="entry name" value="BTB DOMAIN-CONTAINING PROTEIN"/>
    <property type="match status" value="1"/>
</dbReference>
<evidence type="ECO:0008006" key="4">
    <source>
        <dbReference type="Google" id="ProtNLM"/>
    </source>
</evidence>
<organism evidence="2 3">
    <name type="scientific">Pseudogymnoascus verrucosus</name>
    <dbReference type="NCBI Taxonomy" id="342668"/>
    <lineage>
        <taxon>Eukaryota</taxon>
        <taxon>Fungi</taxon>
        <taxon>Dikarya</taxon>
        <taxon>Ascomycota</taxon>
        <taxon>Pezizomycotina</taxon>
        <taxon>Leotiomycetes</taxon>
        <taxon>Thelebolales</taxon>
        <taxon>Thelebolaceae</taxon>
        <taxon>Pseudogymnoascus</taxon>
    </lineage>
</organism>
<evidence type="ECO:0000313" key="3">
    <source>
        <dbReference type="Proteomes" id="UP000091956"/>
    </source>
</evidence>
<dbReference type="Proteomes" id="UP000091956">
    <property type="component" value="Unassembled WGS sequence"/>
</dbReference>
<feature type="compositionally biased region" description="Polar residues" evidence="1">
    <location>
        <begin position="393"/>
        <end position="403"/>
    </location>
</feature>
<proteinExistence type="predicted"/>
<keyword evidence="3" id="KW-1185">Reference proteome</keyword>
<dbReference type="AlphaFoldDB" id="A0A1B8GI38"/>
<dbReference type="RefSeq" id="XP_018129256.1">
    <property type="nucleotide sequence ID" value="XM_018274628.2"/>
</dbReference>
<evidence type="ECO:0000313" key="2">
    <source>
        <dbReference type="EMBL" id="OBT95523.1"/>
    </source>
</evidence>
<evidence type="ECO:0000256" key="1">
    <source>
        <dbReference type="SAM" id="MobiDB-lite"/>
    </source>
</evidence>
<accession>A0A1B8GI38</accession>
<gene>
    <name evidence="2" type="ORF">VE01_05162</name>
</gene>
<dbReference type="EMBL" id="KV460235">
    <property type="protein sequence ID" value="OBT95523.1"/>
    <property type="molecule type" value="Genomic_DNA"/>
</dbReference>
<name>A0A1B8GI38_9PEZI</name>
<dbReference type="PANTHER" id="PTHR38119">
    <property type="entry name" value="BTB DOMAIN-CONTAINING PROTEIN-RELATED"/>
    <property type="match status" value="1"/>
</dbReference>
<feature type="region of interest" description="Disordered" evidence="1">
    <location>
        <begin position="1"/>
        <end position="61"/>
    </location>
</feature>
<dbReference type="GeneID" id="28838548"/>
<feature type="region of interest" description="Disordered" evidence="1">
    <location>
        <begin position="169"/>
        <end position="230"/>
    </location>
</feature>
<reference evidence="2 3" key="1">
    <citation type="submission" date="2016-03" db="EMBL/GenBank/DDBJ databases">
        <title>Comparative genomics of Pseudogymnoascus destructans, the fungus causing white-nose syndrome of bats.</title>
        <authorList>
            <person name="Palmer J.M."/>
            <person name="Drees K.P."/>
            <person name="Foster J.T."/>
            <person name="Lindner D.L."/>
        </authorList>
    </citation>
    <scope>NUCLEOTIDE SEQUENCE [LARGE SCALE GENOMIC DNA]</scope>
    <source>
        <strain evidence="2 3">UAMH 10579</strain>
    </source>
</reference>
<protein>
    <recommendedName>
        <fullName evidence="4">BTB domain-containing protein</fullName>
    </recommendedName>
</protein>
<sequence length="797" mass="87844">MPPKRPNEGSDGQATKRAKPGQASDPAPKTASVPQRKATRSTKINGDGGTQISRSNPPPELQLIQIPRPTKPNGFPCFSDGDVLVILDHGDLKHQFRLHSQVLRNFSPVFGELLSAKLPEKIPKRILNANKTELEFCLELIKDPESGWCLQRRSLYRNATLDNSKAVPATGSQVKDYDGGFGSDGSSDDTLTLPTDRWSPPPPLQAPGVYSHGENPPRGSDRDTSPSPIITPKRLTLAEHLGSSPTQDLDVDMSSALGASGDSAQIDCSGCPQAQEDDEISVFERAVYNGTGEASRESCGSTIAKDNQTQRSTYPDTKVVNSVTGATILSNGAPPTPTYEPETSVVEMRQFARPEQISGDISADMEILPKEDACDSITSPRTEALDNEPPSAPTSDWESSSAAATAPNEEKKLDGSEMGASMNTPNIMTIRQGVVERFIPILNFHRANSAIWTGDKGEKAYSVGVNIEYVSVKGVQDDDCQLVSVHRKSQSAGVSPVIPIFKSCLMQQRKIHAYASLLRVAYYKPPIVSQKDISQALIQSEHLIEAAKLYQTLPAIEAHVSHLLAQHGRSLFQSVALDPVRWLNISINLKNKIIFQEAMIHLVGRIPDEFTSETFSGVPHNILRLLQRKYREMDEEISRVSRLLSAGSIYEFGIRADLTDKSSFDIWVLAGLWREWFATNFEKAKTEGRHPEEPTIQSKLGLLYRTIYAGGDAYLPKQKVLDILRPFQKDGADQTGGFLQWDTAEFDLTLMKAYARKVVQNLCYNRSRLDPSEAGFSYLTCTHIDDIEFPWVNAPRN</sequence>
<reference evidence="3" key="2">
    <citation type="journal article" date="2018" name="Nat. Commun.">
        <title>Extreme sensitivity to ultraviolet light in the fungal pathogen causing white-nose syndrome of bats.</title>
        <authorList>
            <person name="Palmer J.M."/>
            <person name="Drees K.P."/>
            <person name="Foster J.T."/>
            <person name="Lindner D.L."/>
        </authorList>
    </citation>
    <scope>NUCLEOTIDE SEQUENCE [LARGE SCALE GENOMIC DNA]</scope>
    <source>
        <strain evidence="3">UAMH 10579</strain>
    </source>
</reference>
<dbReference type="STRING" id="342668.A0A1B8GI38"/>